<feature type="region of interest" description="Disordered" evidence="1">
    <location>
        <begin position="1"/>
        <end position="30"/>
    </location>
</feature>
<proteinExistence type="predicted"/>
<accession>A0AAU9SJB7</accession>
<evidence type="ECO:0000256" key="1">
    <source>
        <dbReference type="SAM" id="MobiDB-lite"/>
    </source>
</evidence>
<dbReference type="AlphaFoldDB" id="A0AAU9SJB7"/>
<dbReference type="PANTHER" id="PTHR34792:SF1">
    <property type="entry name" value="OS02G0121500 PROTEIN"/>
    <property type="match status" value="1"/>
</dbReference>
<dbReference type="PANTHER" id="PTHR34792">
    <property type="entry name" value="OS02G0121500 PROTEIN"/>
    <property type="match status" value="1"/>
</dbReference>
<feature type="compositionally biased region" description="Basic and acidic residues" evidence="1">
    <location>
        <begin position="208"/>
        <end position="222"/>
    </location>
</feature>
<name>A0AAU9SJB7_THLAR</name>
<evidence type="ECO:0000313" key="2">
    <source>
        <dbReference type="EMBL" id="CAH2067457.1"/>
    </source>
</evidence>
<reference evidence="2 3" key="1">
    <citation type="submission" date="2022-03" db="EMBL/GenBank/DDBJ databases">
        <authorList>
            <person name="Nunn A."/>
            <person name="Chopra R."/>
            <person name="Nunn A."/>
            <person name="Contreras Garrido A."/>
        </authorList>
    </citation>
    <scope>NUCLEOTIDE SEQUENCE [LARGE SCALE GENOMIC DNA]</scope>
</reference>
<feature type="region of interest" description="Disordered" evidence="1">
    <location>
        <begin position="197"/>
        <end position="222"/>
    </location>
</feature>
<dbReference type="Proteomes" id="UP000836841">
    <property type="component" value="Chromosome 5"/>
</dbReference>
<dbReference type="EMBL" id="OU466861">
    <property type="protein sequence ID" value="CAH2067457.1"/>
    <property type="molecule type" value="Genomic_DNA"/>
</dbReference>
<sequence length="608" mass="67524">MEMGRRDVKRGVTNRFTKKQSGSGFATKSKKRLLKKLGLADEKLNRKMSYEFSASDLENEVSRKKPKLPKKNMKDSNGVDHASVPRKLRSAMKKRNPESVSKLTSASKRIGSCKKDLIKMENQEMEAKAIVPESMMISNDEKEVAETLYGLAGMFTESSSIDKKTCGPSEPLSGEKETSKLDSILVVEADFKKTEPLDPEVSALSSAKTDEKPQLEQFDKQRSSTGMVGFIDRLKQSSSVNVADSPTRAIESKVATSETEYKSNGLSLWPGLSSTIQSSSHVFSKPSSSTKLPPWMGQAVSPSKNASLLSEPLRVQPRKLKKCASHIYISRLIKTLQNSKSSPATLINQIEQRSSETSQRGLSDPVTTVNDFESMVSPSKRYQTPHLLDLHKSYIAKPVQEDMTQLALELYGPHTSSQKQSYNFLSLSSASAGAAQSHLPLPNSFPQYPISAAYNSHLQPSTSSHQMQQMSPYLASRFQTAYNANQQQQQQLQKRIWAAQYRPSTSGNIAPPSSNQYSKPNLSLNLTSSIQQPLHVASSPMYSTSFPMYSNNVSQQQHRLMAAAAAMSMSHHHDNSLSRKVLNRQENHFPLVYEDTRTSLQLLCNEQS</sequence>
<dbReference type="InterPro" id="IPR040305">
    <property type="entry name" value="At1g75730-like"/>
</dbReference>
<feature type="compositionally biased region" description="Polar residues" evidence="1">
    <location>
        <begin position="98"/>
        <end position="107"/>
    </location>
</feature>
<feature type="region of interest" description="Disordered" evidence="1">
    <location>
        <begin position="51"/>
        <end position="107"/>
    </location>
</feature>
<evidence type="ECO:0000313" key="3">
    <source>
        <dbReference type="Proteomes" id="UP000836841"/>
    </source>
</evidence>
<organism evidence="2 3">
    <name type="scientific">Thlaspi arvense</name>
    <name type="common">Field penny-cress</name>
    <dbReference type="NCBI Taxonomy" id="13288"/>
    <lineage>
        <taxon>Eukaryota</taxon>
        <taxon>Viridiplantae</taxon>
        <taxon>Streptophyta</taxon>
        <taxon>Embryophyta</taxon>
        <taxon>Tracheophyta</taxon>
        <taxon>Spermatophyta</taxon>
        <taxon>Magnoliopsida</taxon>
        <taxon>eudicotyledons</taxon>
        <taxon>Gunneridae</taxon>
        <taxon>Pentapetalae</taxon>
        <taxon>rosids</taxon>
        <taxon>malvids</taxon>
        <taxon>Brassicales</taxon>
        <taxon>Brassicaceae</taxon>
        <taxon>Thlaspideae</taxon>
        <taxon>Thlaspi</taxon>
    </lineage>
</organism>
<gene>
    <name evidence="2" type="ORF">TAV2_LOCUS16958</name>
</gene>
<keyword evidence="3" id="KW-1185">Reference proteome</keyword>
<protein>
    <submittedName>
        <fullName evidence="2">Uncharacterized protein</fullName>
    </submittedName>
</protein>
<feature type="compositionally biased region" description="Basic residues" evidence="1">
    <location>
        <begin position="84"/>
        <end position="94"/>
    </location>
</feature>
<feature type="compositionally biased region" description="Basic and acidic residues" evidence="1">
    <location>
        <begin position="1"/>
        <end position="10"/>
    </location>
</feature>